<evidence type="ECO:0000313" key="5">
    <source>
        <dbReference type="Proteomes" id="UP000813463"/>
    </source>
</evidence>
<dbReference type="NCBIfam" id="TIGR00283">
    <property type="entry name" value="arch_pth2"/>
    <property type="match status" value="1"/>
</dbReference>
<reference evidence="5" key="1">
    <citation type="journal article" date="2021" name="Nat. Commun.">
        <title>Genomic analyses provide insights into spinach domestication and the genetic basis of agronomic traits.</title>
        <authorList>
            <person name="Cai X."/>
            <person name="Sun X."/>
            <person name="Xu C."/>
            <person name="Sun H."/>
            <person name="Wang X."/>
            <person name="Ge C."/>
            <person name="Zhang Z."/>
            <person name="Wang Q."/>
            <person name="Fei Z."/>
            <person name="Jiao C."/>
            <person name="Wang Q."/>
        </authorList>
    </citation>
    <scope>NUCLEOTIDE SEQUENCE [LARGE SCALE GENOMIC DNA]</scope>
    <source>
        <strain evidence="5">cv. Varoflay</strain>
    </source>
</reference>
<accession>A0A9R0IBJ6</accession>
<reference evidence="6" key="2">
    <citation type="submission" date="2025-08" db="UniProtKB">
        <authorList>
            <consortium name="RefSeq"/>
        </authorList>
    </citation>
    <scope>IDENTIFICATION</scope>
    <source>
        <tissue evidence="6">Leaf</tissue>
    </source>
</reference>
<name>A0A9R0IBJ6_SPIOL</name>
<keyword evidence="2" id="KW-0378">Hydrolase</keyword>
<dbReference type="AlphaFoldDB" id="A0A9R0IBJ6"/>
<dbReference type="RefSeq" id="XP_021846327.1">
    <property type="nucleotide sequence ID" value="XM_021990635.2"/>
</dbReference>
<comment type="catalytic activity">
    <reaction evidence="4">
        <text>an N-acyl-L-alpha-aminoacyl-tRNA + H2O = an N-acyl-L-amino acid + a tRNA + H(+)</text>
        <dbReference type="Rhea" id="RHEA:54448"/>
        <dbReference type="Rhea" id="RHEA-COMP:10123"/>
        <dbReference type="Rhea" id="RHEA-COMP:13883"/>
        <dbReference type="ChEBI" id="CHEBI:15377"/>
        <dbReference type="ChEBI" id="CHEBI:15378"/>
        <dbReference type="ChEBI" id="CHEBI:59874"/>
        <dbReference type="ChEBI" id="CHEBI:78442"/>
        <dbReference type="ChEBI" id="CHEBI:138191"/>
        <dbReference type="EC" id="3.1.1.29"/>
    </reaction>
</comment>
<organism evidence="5 6">
    <name type="scientific">Spinacia oleracea</name>
    <name type="common">Spinach</name>
    <dbReference type="NCBI Taxonomy" id="3562"/>
    <lineage>
        <taxon>Eukaryota</taxon>
        <taxon>Viridiplantae</taxon>
        <taxon>Streptophyta</taxon>
        <taxon>Embryophyta</taxon>
        <taxon>Tracheophyta</taxon>
        <taxon>Spermatophyta</taxon>
        <taxon>Magnoliopsida</taxon>
        <taxon>eudicotyledons</taxon>
        <taxon>Gunneridae</taxon>
        <taxon>Pentapetalae</taxon>
        <taxon>Caryophyllales</taxon>
        <taxon>Chenopodiaceae</taxon>
        <taxon>Chenopodioideae</taxon>
        <taxon>Anserineae</taxon>
        <taxon>Spinacia</taxon>
    </lineage>
</organism>
<keyword evidence="5" id="KW-1185">Reference proteome</keyword>
<dbReference type="InterPro" id="IPR002833">
    <property type="entry name" value="PTH2"/>
</dbReference>
<evidence type="ECO:0000256" key="2">
    <source>
        <dbReference type="ARBA" id="ARBA00022801"/>
    </source>
</evidence>
<dbReference type="Proteomes" id="UP000813463">
    <property type="component" value="Chromosome 3"/>
</dbReference>
<dbReference type="PANTHER" id="PTHR12649:SF30">
    <property type="entry name" value="AMINOACYL-TRNA HYDROLASE"/>
    <property type="match status" value="1"/>
</dbReference>
<proteinExistence type="inferred from homology"/>
<dbReference type="OrthoDB" id="1733656at2759"/>
<dbReference type="SUPFAM" id="SSF102462">
    <property type="entry name" value="Peptidyl-tRNA hydrolase II"/>
    <property type="match status" value="1"/>
</dbReference>
<evidence type="ECO:0000256" key="4">
    <source>
        <dbReference type="ARBA" id="ARBA00048707"/>
    </source>
</evidence>
<dbReference type="CDD" id="cd02430">
    <property type="entry name" value="PTH2"/>
    <property type="match status" value="1"/>
</dbReference>
<dbReference type="GeneID" id="110786114"/>
<comment type="similarity">
    <text evidence="3">Belongs to the PTH2 family.</text>
</comment>
<protein>
    <recommendedName>
        <fullName evidence="1">peptidyl-tRNA hydrolase</fullName>
        <ecNumber evidence="1">3.1.1.29</ecNumber>
    </recommendedName>
</protein>
<dbReference type="EC" id="3.1.1.29" evidence="1"/>
<dbReference type="PANTHER" id="PTHR12649">
    <property type="entry name" value="PEPTIDYL-TRNA HYDROLASE 2"/>
    <property type="match status" value="1"/>
</dbReference>
<evidence type="ECO:0000313" key="6">
    <source>
        <dbReference type="RefSeq" id="XP_021846327.1"/>
    </source>
</evidence>
<sequence>MMMALTWLSAILVGAGCLALGYYFGRHHPRFFLSATTPKASATGSGSKKNRAQEPLEIEKLADLLEDFKMVLVVRNDLKMGKGKIAAQCSHATLGLYKKLHNRAPKALNRWEMCGQVKVVVKIESEEDMLALQKRAKSTHIPTHIVIDAGRTQIAPNSRTVMAVLGPADMVDDVTGGLKLL</sequence>
<dbReference type="Gene3D" id="3.40.1490.10">
    <property type="entry name" value="Bit1"/>
    <property type="match status" value="1"/>
</dbReference>
<evidence type="ECO:0000256" key="3">
    <source>
        <dbReference type="ARBA" id="ARBA00038050"/>
    </source>
</evidence>
<dbReference type="GO" id="GO:0004045">
    <property type="term" value="F:peptidyl-tRNA hydrolase activity"/>
    <property type="evidence" value="ECO:0000318"/>
    <property type="project" value="GO_Central"/>
</dbReference>
<dbReference type="GO" id="GO:0005829">
    <property type="term" value="C:cytosol"/>
    <property type="evidence" value="ECO:0000318"/>
    <property type="project" value="GO_Central"/>
</dbReference>
<gene>
    <name evidence="6" type="primary">LOC110786114</name>
</gene>
<evidence type="ECO:0000256" key="1">
    <source>
        <dbReference type="ARBA" id="ARBA00013260"/>
    </source>
</evidence>
<dbReference type="FunFam" id="3.40.1490.10:FF:000002">
    <property type="entry name" value="Peptidyl-tRNA hydrolase 2, mitochondrial"/>
    <property type="match status" value="1"/>
</dbReference>
<dbReference type="Pfam" id="PF01981">
    <property type="entry name" value="PTH2"/>
    <property type="match status" value="1"/>
</dbReference>
<dbReference type="InterPro" id="IPR023476">
    <property type="entry name" value="Pep_tRNA_hydro_II_dom_sf"/>
</dbReference>
<dbReference type="KEGG" id="soe:110786114"/>
<dbReference type="GO" id="GO:0005739">
    <property type="term" value="C:mitochondrion"/>
    <property type="evidence" value="ECO:0007669"/>
    <property type="project" value="TreeGrafter"/>
</dbReference>